<comment type="subcellular location">
    <subcellularLocation>
        <location evidence="1 7">Membrane</location>
        <topology evidence="1 7">Multi-pass membrane protein</topology>
    </subcellularLocation>
</comment>
<feature type="transmembrane region" description="Helical" evidence="7">
    <location>
        <begin position="526"/>
        <end position="549"/>
    </location>
</feature>
<dbReference type="Pfam" id="PF00293">
    <property type="entry name" value="NUDIX"/>
    <property type="match status" value="1"/>
</dbReference>
<comment type="similarity">
    <text evidence="2 7">Belongs to the ferroportin (FP) (TC 2.A.100) family. SLC40A subfamily.</text>
</comment>
<feature type="transmembrane region" description="Helical" evidence="7">
    <location>
        <begin position="369"/>
        <end position="394"/>
    </location>
</feature>
<evidence type="ECO:0000256" key="4">
    <source>
        <dbReference type="ARBA" id="ARBA00022692"/>
    </source>
</evidence>
<comment type="caution">
    <text evidence="7">Lacks conserved residue(s) required for the propagation of feature annotation.</text>
</comment>
<feature type="transmembrane region" description="Helical" evidence="7">
    <location>
        <begin position="331"/>
        <end position="357"/>
    </location>
</feature>
<evidence type="ECO:0000313" key="9">
    <source>
        <dbReference type="EMBL" id="CAG2054044.1"/>
    </source>
</evidence>
<dbReference type="Proteomes" id="UP001153148">
    <property type="component" value="Unassembled WGS sequence"/>
</dbReference>
<comment type="function">
    <text evidence="7">May be involved in iron transport and iron homeostasis.</text>
</comment>
<feature type="domain" description="Nudix hydrolase" evidence="8">
    <location>
        <begin position="1"/>
        <end position="140"/>
    </location>
</feature>
<evidence type="ECO:0000256" key="6">
    <source>
        <dbReference type="ARBA" id="ARBA00023136"/>
    </source>
</evidence>
<dbReference type="InterPro" id="IPR009716">
    <property type="entry name" value="Ferroportin-1"/>
</dbReference>
<dbReference type="Gene3D" id="1.20.1250.20">
    <property type="entry name" value="MFS general substrate transporter like domains"/>
    <property type="match status" value="1"/>
</dbReference>
<organism evidence="9 10">
    <name type="scientific">Timema podura</name>
    <name type="common">Walking stick</name>
    <dbReference type="NCBI Taxonomy" id="61482"/>
    <lineage>
        <taxon>Eukaryota</taxon>
        <taxon>Metazoa</taxon>
        <taxon>Ecdysozoa</taxon>
        <taxon>Arthropoda</taxon>
        <taxon>Hexapoda</taxon>
        <taxon>Insecta</taxon>
        <taxon>Pterygota</taxon>
        <taxon>Neoptera</taxon>
        <taxon>Polyneoptera</taxon>
        <taxon>Phasmatodea</taxon>
        <taxon>Timematodea</taxon>
        <taxon>Timematoidea</taxon>
        <taxon>Timematidae</taxon>
        <taxon>Timema</taxon>
    </lineage>
</organism>
<comment type="caution">
    <text evidence="9">The sequence shown here is derived from an EMBL/GenBank/DDBJ whole genome shotgun (WGS) entry which is preliminary data.</text>
</comment>
<evidence type="ECO:0000256" key="2">
    <source>
        <dbReference type="ARBA" id="ARBA00006279"/>
    </source>
</evidence>
<keyword evidence="4 7" id="KW-0812">Transmembrane</keyword>
<dbReference type="PROSITE" id="PS51462">
    <property type="entry name" value="NUDIX"/>
    <property type="match status" value="1"/>
</dbReference>
<proteinExistence type="inferred from homology"/>
<dbReference type="PANTHER" id="PTHR11660">
    <property type="entry name" value="SOLUTE CARRIER FAMILY 40 MEMBER"/>
    <property type="match status" value="1"/>
</dbReference>
<dbReference type="Gene3D" id="3.90.79.10">
    <property type="entry name" value="Nucleoside Triphosphate Pyrophosphohydrolase"/>
    <property type="match status" value="1"/>
</dbReference>
<dbReference type="SUPFAM" id="SSF55811">
    <property type="entry name" value="Nudix"/>
    <property type="match status" value="1"/>
</dbReference>
<feature type="non-terminal residue" evidence="9">
    <location>
        <position position="1"/>
    </location>
</feature>
<keyword evidence="3 7" id="KW-0813">Transport</keyword>
<feature type="transmembrane region" description="Helical" evidence="7">
    <location>
        <begin position="298"/>
        <end position="319"/>
    </location>
</feature>
<dbReference type="CDD" id="cd03426">
    <property type="entry name" value="NUDIX_CoAse_Nudt7"/>
    <property type="match status" value="1"/>
</dbReference>
<dbReference type="InterPro" id="IPR036259">
    <property type="entry name" value="MFS_trans_sf"/>
</dbReference>
<accession>A0ABN7NL60</accession>
<keyword evidence="5 7" id="KW-1133">Transmembrane helix</keyword>
<dbReference type="InterPro" id="IPR000086">
    <property type="entry name" value="NUDIX_hydrolase_dom"/>
</dbReference>
<evidence type="ECO:0000256" key="5">
    <source>
        <dbReference type="ARBA" id="ARBA00022989"/>
    </source>
</evidence>
<gene>
    <name evidence="9" type="ORF">TPAB3V08_LOCUS1083</name>
</gene>
<evidence type="ECO:0000256" key="3">
    <source>
        <dbReference type="ARBA" id="ARBA00022448"/>
    </source>
</evidence>
<reference evidence="9" key="1">
    <citation type="submission" date="2021-03" db="EMBL/GenBank/DDBJ databases">
        <authorList>
            <person name="Tran Van P."/>
        </authorList>
    </citation>
    <scope>NUCLEOTIDE SEQUENCE</scope>
</reference>
<protein>
    <recommendedName>
        <fullName evidence="7">Solute carrier family 40 member</fullName>
    </recommendedName>
</protein>
<keyword evidence="6 7" id="KW-0472">Membrane</keyword>
<evidence type="ECO:0000256" key="1">
    <source>
        <dbReference type="ARBA" id="ARBA00004141"/>
    </source>
</evidence>
<evidence type="ECO:0000313" key="10">
    <source>
        <dbReference type="Proteomes" id="UP001153148"/>
    </source>
</evidence>
<dbReference type="PANTHER" id="PTHR11660:SF57">
    <property type="entry name" value="SOLUTE CARRIER FAMILY 40 MEMBER"/>
    <property type="match status" value="1"/>
</dbReference>
<evidence type="ECO:0000259" key="8">
    <source>
        <dbReference type="PROSITE" id="PS51462"/>
    </source>
</evidence>
<dbReference type="EMBL" id="CAJPIN010000933">
    <property type="protein sequence ID" value="CAG2054044.1"/>
    <property type="molecule type" value="Genomic_DNA"/>
</dbReference>
<sequence>IKKAAVLVPLCIVNGEVSLLYTVRSPDLKRNSGQVSFPGGLMDKTDKDLQETALRETFEELGIQKSSVQIWGHGNLFGTHTKDMVVLPVIGYLGELNLHDLNLNSKEVEEVFSISLEWLCDSDHFAYTQFRGHYVLPLLPPSSKGGSKGGRTATQSEHPALGLKNNYVHLARDQSSSIEEIFSKRLLWRHPTNSVQEALPASSFVRSVAGTGEPSQHYQDHRHGSWWCDDPVRRREQGNTGARKLKRAQRFTHINNWVHGFTFKIYCCSIFSSWGDRMWWFAGGIFMKDLSGVSNDNLLLTGGFTLALSGFVVLFGSHVGRWVDKSPRLKAAGTALVTQNLLLVICVTLVGLTFYFWEDILPVWHGWLLISIQTAIVLTAAFSQVASVALQIILQKDWIIILCGGDLNKLAKVNSMLRTINLGTQVLAPIFVGVVQDQVSKLACVITIGVWNVISMVAEYYILLLLYNQNPRLSEIKKLQVHDPNCRTRYSDHILCPQSSRPSLGWFQYFTNSYWYDWKTYFKHRVFMASVGLALLYMTVLGAQCLATLEYGKGTPKAVARGLGGKGCKKLQ</sequence>
<name>A0ABN7NL60_TIMPD</name>
<feature type="transmembrane region" description="Helical" evidence="7">
    <location>
        <begin position="415"/>
        <end position="436"/>
    </location>
</feature>
<dbReference type="InterPro" id="IPR045121">
    <property type="entry name" value="CoAse"/>
</dbReference>
<dbReference type="Pfam" id="PF06963">
    <property type="entry name" value="FPN1"/>
    <property type="match status" value="1"/>
</dbReference>
<evidence type="ECO:0000256" key="7">
    <source>
        <dbReference type="RuleBase" id="RU365065"/>
    </source>
</evidence>
<keyword evidence="7" id="KW-0406">Ion transport</keyword>
<feature type="transmembrane region" description="Helical" evidence="7">
    <location>
        <begin position="448"/>
        <end position="467"/>
    </location>
</feature>
<keyword evidence="10" id="KW-1185">Reference proteome</keyword>
<dbReference type="InterPro" id="IPR015797">
    <property type="entry name" value="NUDIX_hydrolase-like_dom_sf"/>
</dbReference>